<reference evidence="8 9" key="1">
    <citation type="submission" date="2018-01" db="EMBL/GenBank/DDBJ databases">
        <title>Species boundaries and ecological features among Paraburkholderia terrae DSMZ17804T, P. hospita DSMZ17164T and P. caribensis DSMZ13236T.</title>
        <authorList>
            <person name="Pratama A.A."/>
        </authorList>
    </citation>
    <scope>NUCLEOTIDE SEQUENCE [LARGE SCALE GENOMIC DNA]</scope>
    <source>
        <strain evidence="8 9">DSM 17164</strain>
    </source>
</reference>
<dbReference type="InterPro" id="IPR050596">
    <property type="entry name" value="AspAT/PAT-like"/>
</dbReference>
<evidence type="ECO:0000256" key="1">
    <source>
        <dbReference type="ARBA" id="ARBA00001933"/>
    </source>
</evidence>
<dbReference type="AlphaFoldDB" id="A0AAN1JIV5"/>
<dbReference type="EMBL" id="CP026107">
    <property type="protein sequence ID" value="AUT74550.1"/>
    <property type="molecule type" value="Genomic_DNA"/>
</dbReference>
<evidence type="ECO:0000313" key="8">
    <source>
        <dbReference type="EMBL" id="AUT74550.1"/>
    </source>
</evidence>
<accession>A0AAN1JIV5</accession>
<dbReference type="InterPro" id="IPR015422">
    <property type="entry name" value="PyrdxlP-dep_Trfase_small"/>
</dbReference>
<dbReference type="Pfam" id="PF00155">
    <property type="entry name" value="Aminotran_1_2"/>
    <property type="match status" value="1"/>
</dbReference>
<comment type="similarity">
    <text evidence="2 6">Belongs to the class-I pyridoxal-phosphate-dependent aminotransferase family.</text>
</comment>
<evidence type="ECO:0000256" key="4">
    <source>
        <dbReference type="ARBA" id="ARBA00022679"/>
    </source>
</evidence>
<evidence type="ECO:0000256" key="6">
    <source>
        <dbReference type="RuleBase" id="RU000481"/>
    </source>
</evidence>
<dbReference type="CDD" id="cd00609">
    <property type="entry name" value="AAT_like"/>
    <property type="match status" value="1"/>
</dbReference>
<evidence type="ECO:0000256" key="3">
    <source>
        <dbReference type="ARBA" id="ARBA00022576"/>
    </source>
</evidence>
<comment type="cofactor">
    <cofactor evidence="1 6">
        <name>pyridoxal 5'-phosphate</name>
        <dbReference type="ChEBI" id="CHEBI:597326"/>
    </cofactor>
</comment>
<name>A0AAN1JIV5_9BURK</name>
<dbReference type="GO" id="GO:0030170">
    <property type="term" value="F:pyridoxal phosphate binding"/>
    <property type="evidence" value="ECO:0007669"/>
    <property type="project" value="InterPro"/>
</dbReference>
<keyword evidence="3 6" id="KW-0032">Aminotransferase</keyword>
<proteinExistence type="inferred from homology"/>
<evidence type="ECO:0000259" key="7">
    <source>
        <dbReference type="Pfam" id="PF00155"/>
    </source>
</evidence>
<gene>
    <name evidence="8" type="ORF">C2L64_40670</name>
</gene>
<keyword evidence="4 6" id="KW-0808">Transferase</keyword>
<protein>
    <recommendedName>
        <fullName evidence="6">Aminotransferase</fullName>
        <ecNumber evidence="6">2.6.1.-</ecNumber>
    </recommendedName>
</protein>
<dbReference type="SUPFAM" id="SSF53383">
    <property type="entry name" value="PLP-dependent transferases"/>
    <property type="match status" value="1"/>
</dbReference>
<dbReference type="PANTHER" id="PTHR46383:SF1">
    <property type="entry name" value="ASPARTATE AMINOTRANSFERASE"/>
    <property type="match status" value="1"/>
</dbReference>
<dbReference type="GO" id="GO:0008483">
    <property type="term" value="F:transaminase activity"/>
    <property type="evidence" value="ECO:0007669"/>
    <property type="project" value="UniProtKB-KW"/>
</dbReference>
<evidence type="ECO:0000313" key="9">
    <source>
        <dbReference type="Proteomes" id="UP000236649"/>
    </source>
</evidence>
<dbReference type="Gene3D" id="3.90.1150.10">
    <property type="entry name" value="Aspartate Aminotransferase, domain 1"/>
    <property type="match status" value="1"/>
</dbReference>
<evidence type="ECO:0000256" key="5">
    <source>
        <dbReference type="ARBA" id="ARBA00022898"/>
    </source>
</evidence>
<evidence type="ECO:0000256" key="2">
    <source>
        <dbReference type="ARBA" id="ARBA00007441"/>
    </source>
</evidence>
<dbReference type="EC" id="2.6.1.-" evidence="6"/>
<dbReference type="Gene3D" id="3.40.640.10">
    <property type="entry name" value="Type I PLP-dependent aspartate aminotransferase-like (Major domain)"/>
    <property type="match status" value="1"/>
</dbReference>
<dbReference type="FunFam" id="3.40.640.10:FF:000033">
    <property type="entry name" value="Aspartate aminotransferase"/>
    <property type="match status" value="1"/>
</dbReference>
<dbReference type="GO" id="GO:0006520">
    <property type="term" value="P:amino acid metabolic process"/>
    <property type="evidence" value="ECO:0007669"/>
    <property type="project" value="InterPro"/>
</dbReference>
<feature type="domain" description="Aminotransferase class I/classII large" evidence="7">
    <location>
        <begin position="49"/>
        <end position="409"/>
    </location>
</feature>
<dbReference type="InterPro" id="IPR004838">
    <property type="entry name" value="NHTrfase_class1_PyrdxlP-BS"/>
</dbReference>
<dbReference type="InterPro" id="IPR015421">
    <property type="entry name" value="PyrdxlP-dep_Trfase_major"/>
</dbReference>
<dbReference type="KEGG" id="phs:C2L64_40670"/>
<sequence>MALRAHVSCHSQTENTTMGFIADRIGQIAPAQTMAMAAKAAELRRAGKNVISLSQGEPDFHTPANIQEAAIRAMRNGKTRYTEAAGTRELREAIVAKLKIDNGLEYAADAISVSVGAKQAIFAAFFATLNAGDEVIVPAPCWVSYPEIVKMSGGTPVVVTCGEESGFKLTAAQLEASITPKTKWLMLNSPSNPTGAVYSAEELQALAEVLRRHEHVWVLSDDIYEKLVYTSRPFVNILNVAPDLYDRTLVINGVSKVYSMTGWRIGYSAAPKALIQAMNLVQGQIITSASSVSQYAALEALTGDQSFVAASLAAFDERRNRVVNGLREIQGLRVHEPEGAFYAFVGCHGVLGRRTATGKLLTTDQDFVLYLLEDANVAVVSGSGFLLSPYFRLSYAASVEELNEALGRIRSACESLEAVTA</sequence>
<dbReference type="InterPro" id="IPR015424">
    <property type="entry name" value="PyrdxlP-dep_Trfase"/>
</dbReference>
<keyword evidence="5" id="KW-0663">Pyridoxal phosphate</keyword>
<dbReference type="Proteomes" id="UP000236649">
    <property type="component" value="Chromosome 3"/>
</dbReference>
<dbReference type="InterPro" id="IPR004839">
    <property type="entry name" value="Aminotransferase_I/II_large"/>
</dbReference>
<dbReference type="PANTHER" id="PTHR46383">
    <property type="entry name" value="ASPARTATE AMINOTRANSFERASE"/>
    <property type="match status" value="1"/>
</dbReference>
<dbReference type="PROSITE" id="PS00105">
    <property type="entry name" value="AA_TRANSFER_CLASS_1"/>
    <property type="match status" value="1"/>
</dbReference>
<organism evidence="8 9">
    <name type="scientific">Paraburkholderia hospita</name>
    <dbReference type="NCBI Taxonomy" id="169430"/>
    <lineage>
        <taxon>Bacteria</taxon>
        <taxon>Pseudomonadati</taxon>
        <taxon>Pseudomonadota</taxon>
        <taxon>Betaproteobacteria</taxon>
        <taxon>Burkholderiales</taxon>
        <taxon>Burkholderiaceae</taxon>
        <taxon>Paraburkholderia</taxon>
    </lineage>
</organism>